<keyword evidence="2" id="KW-1185">Reference proteome</keyword>
<sequence>MATPECAKFDQFNTQTYTVAYKADNVYALLGNYLDKYVRNGMHIIEVGCGANVPGLSWCSKNRNVTADIYEPSDMFHSAAKLIATLPGAAGYQAHHMAADDIPASNPRKGDVLIFNRMLHEWRLYELKRTGSFDLAVELRKVAHACLNPGGIVILGDFSIPDGLPQAQLTREMEALRIRIGHTHPPQDYVTLPQANIALREAPCSLAPLTVLESSLLNGVEHDTSRVYWMTAARL</sequence>
<accession>A0ABQ8UQP4</accession>
<dbReference type="Proteomes" id="UP001141327">
    <property type="component" value="Unassembled WGS sequence"/>
</dbReference>
<evidence type="ECO:0000313" key="1">
    <source>
        <dbReference type="EMBL" id="KAJ4459030.1"/>
    </source>
</evidence>
<gene>
    <name evidence="1" type="ORF">PAPYR_5081</name>
</gene>
<organism evidence="1 2">
    <name type="scientific">Paratrimastix pyriformis</name>
    <dbReference type="NCBI Taxonomy" id="342808"/>
    <lineage>
        <taxon>Eukaryota</taxon>
        <taxon>Metamonada</taxon>
        <taxon>Preaxostyla</taxon>
        <taxon>Paratrimastigidae</taxon>
        <taxon>Paratrimastix</taxon>
    </lineage>
</organism>
<dbReference type="InterPro" id="IPR029063">
    <property type="entry name" value="SAM-dependent_MTases_sf"/>
</dbReference>
<proteinExistence type="predicted"/>
<dbReference type="EMBL" id="JAPMOS010000023">
    <property type="protein sequence ID" value="KAJ4459030.1"/>
    <property type="molecule type" value="Genomic_DNA"/>
</dbReference>
<dbReference type="SUPFAM" id="SSF53335">
    <property type="entry name" value="S-adenosyl-L-methionine-dependent methyltransferases"/>
    <property type="match status" value="1"/>
</dbReference>
<protein>
    <submittedName>
        <fullName evidence="1">Uncharacterized protein</fullName>
    </submittedName>
</protein>
<comment type="caution">
    <text evidence="1">The sequence shown here is derived from an EMBL/GenBank/DDBJ whole genome shotgun (WGS) entry which is preliminary data.</text>
</comment>
<dbReference type="CDD" id="cd02440">
    <property type="entry name" value="AdoMet_MTases"/>
    <property type="match status" value="1"/>
</dbReference>
<evidence type="ECO:0000313" key="2">
    <source>
        <dbReference type="Proteomes" id="UP001141327"/>
    </source>
</evidence>
<name>A0ABQ8UQP4_9EUKA</name>
<dbReference type="Gene3D" id="3.40.50.150">
    <property type="entry name" value="Vaccinia Virus protein VP39"/>
    <property type="match status" value="1"/>
</dbReference>
<reference evidence="1" key="1">
    <citation type="journal article" date="2022" name="bioRxiv">
        <title>Genomics of Preaxostyla Flagellates Illuminates Evolutionary Transitions and the Path Towards Mitochondrial Loss.</title>
        <authorList>
            <person name="Novak L.V.F."/>
            <person name="Treitli S.C."/>
            <person name="Pyrih J."/>
            <person name="Halakuc P."/>
            <person name="Pipaliya S.V."/>
            <person name="Vacek V."/>
            <person name="Brzon O."/>
            <person name="Soukal P."/>
            <person name="Eme L."/>
            <person name="Dacks J.B."/>
            <person name="Karnkowska A."/>
            <person name="Elias M."/>
            <person name="Hampl V."/>
        </authorList>
    </citation>
    <scope>NUCLEOTIDE SEQUENCE</scope>
    <source>
        <strain evidence="1">RCP-MX</strain>
    </source>
</reference>